<dbReference type="AlphaFoldDB" id="W2H674"/>
<evidence type="ECO:0000313" key="2">
    <source>
        <dbReference type="EMBL" id="ETM50500.1"/>
    </source>
</evidence>
<evidence type="ECO:0000313" key="1">
    <source>
        <dbReference type="EMBL" id="ETK90763.1"/>
    </source>
</evidence>
<dbReference type="EMBL" id="KI691980">
    <property type="protein sequence ID" value="ETM50500.1"/>
    <property type="molecule type" value="Genomic_DNA"/>
</dbReference>
<reference evidence="1" key="1">
    <citation type="submission" date="2013-11" db="EMBL/GenBank/DDBJ databases">
        <title>The Genome Sequence of Phytophthora parasitica CJ02B3.</title>
        <authorList>
            <consortium name="The Broad Institute Genomics Platform"/>
            <person name="Russ C."/>
            <person name="Tyler B."/>
            <person name="Panabieres F."/>
            <person name="Shan W."/>
            <person name="Tripathy S."/>
            <person name="Grunwald N."/>
            <person name="Machado M."/>
            <person name="Johnson C.S."/>
            <person name="Arredondo F."/>
            <person name="Hong C."/>
            <person name="Coffey M."/>
            <person name="Young S.K."/>
            <person name="Zeng Q."/>
            <person name="Gargeya S."/>
            <person name="Fitzgerald M."/>
            <person name="Abouelleil A."/>
            <person name="Alvarado L."/>
            <person name="Chapman S.B."/>
            <person name="Gainer-Dewar J."/>
            <person name="Goldberg J."/>
            <person name="Griggs A."/>
            <person name="Gujja S."/>
            <person name="Hansen M."/>
            <person name="Howarth C."/>
            <person name="Imamovic A."/>
            <person name="Ireland A."/>
            <person name="Larimer J."/>
            <person name="McCowan C."/>
            <person name="Murphy C."/>
            <person name="Pearson M."/>
            <person name="Poon T.W."/>
            <person name="Priest M."/>
            <person name="Roberts A."/>
            <person name="Saif S."/>
            <person name="Shea T."/>
            <person name="Sykes S."/>
            <person name="Wortman J."/>
            <person name="Nusbaum C."/>
            <person name="Birren B."/>
        </authorList>
    </citation>
    <scope>NUCLEOTIDE SEQUENCE [LARGE SCALE GENOMIC DNA]</scope>
    <source>
        <strain evidence="1">CJ02B3</strain>
    </source>
</reference>
<dbReference type="EMBL" id="KI685441">
    <property type="protein sequence ID" value="ETK90763.1"/>
    <property type="molecule type" value="Genomic_DNA"/>
</dbReference>
<reference evidence="2" key="2">
    <citation type="submission" date="2013-11" db="EMBL/GenBank/DDBJ databases">
        <title>The Genome Sequence of Phytophthora parasitica IAC_01/95.</title>
        <authorList>
            <consortium name="The Broad Institute Genomics Platform"/>
            <person name="Russ C."/>
            <person name="Tyler B."/>
            <person name="Panabieres F."/>
            <person name="Shan W."/>
            <person name="Tripathy S."/>
            <person name="Grunwald N."/>
            <person name="Machado M."/>
            <person name="Johnson C.S."/>
            <person name="Arredondo F."/>
            <person name="Hong C."/>
            <person name="Coffey M."/>
            <person name="Young S.K."/>
            <person name="Zeng Q."/>
            <person name="Gargeya S."/>
            <person name="Fitzgerald M."/>
            <person name="Abouelleil A."/>
            <person name="Alvarado L."/>
            <person name="Chapman S.B."/>
            <person name="Gainer-Dewar J."/>
            <person name="Goldberg J."/>
            <person name="Griggs A."/>
            <person name="Gujja S."/>
            <person name="Hansen M."/>
            <person name="Howarth C."/>
            <person name="Imamovic A."/>
            <person name="Ireland A."/>
            <person name="Larimer J."/>
            <person name="McCowan C."/>
            <person name="Murphy C."/>
            <person name="Pearson M."/>
            <person name="Poon T.W."/>
            <person name="Priest M."/>
            <person name="Roberts A."/>
            <person name="Saif S."/>
            <person name="Shea T."/>
            <person name="Sykes S."/>
            <person name="Wortman J."/>
            <person name="Nusbaum C."/>
            <person name="Birren B."/>
        </authorList>
    </citation>
    <scope>NUCLEOTIDE SEQUENCE [LARGE SCALE GENOMIC DNA]</scope>
    <source>
        <strain evidence="2">IAC_01/95</strain>
    </source>
</reference>
<sequence>MQCCSCGRPSVVSDDGVKERCGKTRNKYSQVKGLHALG</sequence>
<proteinExistence type="predicted"/>
<dbReference type="Proteomes" id="UP000053236">
    <property type="component" value="Unassembled WGS sequence"/>
</dbReference>
<dbReference type="Proteomes" id="UP000054532">
    <property type="component" value="Unassembled WGS sequence"/>
</dbReference>
<accession>W2H674</accession>
<name>W2H674_PHYNI</name>
<protein>
    <submittedName>
        <fullName evidence="1">Uncharacterized protein</fullName>
    </submittedName>
</protein>
<gene>
    <name evidence="2" type="ORF">L914_05469</name>
    <name evidence="1" type="ORF">L915_05521</name>
</gene>
<feature type="non-terminal residue" evidence="1">
    <location>
        <position position="38"/>
    </location>
</feature>
<organism evidence="1">
    <name type="scientific">Phytophthora nicotianae</name>
    <name type="common">Potato buckeye rot agent</name>
    <name type="synonym">Phytophthora parasitica</name>
    <dbReference type="NCBI Taxonomy" id="4792"/>
    <lineage>
        <taxon>Eukaryota</taxon>
        <taxon>Sar</taxon>
        <taxon>Stramenopiles</taxon>
        <taxon>Oomycota</taxon>
        <taxon>Peronosporomycetes</taxon>
        <taxon>Peronosporales</taxon>
        <taxon>Peronosporaceae</taxon>
        <taxon>Phytophthora</taxon>
    </lineage>
</organism>